<proteinExistence type="predicted"/>
<evidence type="ECO:0000256" key="2">
    <source>
        <dbReference type="SAM" id="SignalP"/>
    </source>
</evidence>
<reference evidence="3 4" key="1">
    <citation type="journal article" date="2021" name="DNA Res.">
        <title>Genome analysis of Candida subhashii reveals its hybrid nature and dual mitochondrial genome conformations.</title>
        <authorList>
            <person name="Mixao V."/>
            <person name="Hegedusova E."/>
            <person name="Saus E."/>
            <person name="Pryszcz L.P."/>
            <person name="Cillingova A."/>
            <person name="Nosek J."/>
            <person name="Gabaldon T."/>
        </authorList>
    </citation>
    <scope>NUCLEOTIDE SEQUENCE [LARGE SCALE GENOMIC DNA]</scope>
    <source>
        <strain evidence="3 4">CBS 10753</strain>
    </source>
</reference>
<dbReference type="AlphaFoldDB" id="A0A8J5QN05"/>
<evidence type="ECO:0000313" key="4">
    <source>
        <dbReference type="Proteomes" id="UP000694255"/>
    </source>
</evidence>
<accession>A0A8J5QN05</accession>
<comment type="caution">
    <text evidence="3">The sequence shown here is derived from an EMBL/GenBank/DDBJ whole genome shotgun (WGS) entry which is preliminary data.</text>
</comment>
<feature type="region of interest" description="Disordered" evidence="1">
    <location>
        <begin position="112"/>
        <end position="135"/>
    </location>
</feature>
<name>A0A8J5QN05_9ASCO</name>
<protein>
    <recommendedName>
        <fullName evidence="5">Extracellular membrane protein CFEM domain-containing protein</fullName>
    </recommendedName>
</protein>
<dbReference type="EMBL" id="JAGSYN010000044">
    <property type="protein sequence ID" value="KAG7665997.1"/>
    <property type="molecule type" value="Genomic_DNA"/>
</dbReference>
<gene>
    <name evidence="3" type="ORF">J8A68_000427</name>
</gene>
<feature type="chain" id="PRO_5035233594" description="Extracellular membrane protein CFEM domain-containing protein" evidence="2">
    <location>
        <begin position="18"/>
        <end position="157"/>
    </location>
</feature>
<dbReference type="RefSeq" id="XP_049266229.1">
    <property type="nucleotide sequence ID" value="XM_049408239.1"/>
</dbReference>
<evidence type="ECO:0000256" key="1">
    <source>
        <dbReference type="SAM" id="MobiDB-lite"/>
    </source>
</evidence>
<keyword evidence="4" id="KW-1185">Reference proteome</keyword>
<keyword evidence="2" id="KW-0732">Signal</keyword>
<sequence length="157" mass="16453">MKLVALLLVATLNIATAEEDDVLTKCVGASIYPLEMCTGVSDTAQCWCDLDDDYYETRYQCDYASYNDDSVGSAEEVRQLVCDQLGVKPSNKAQSSNSNSASQSSVVSATTRASSSAAKGESTSSTSTAGSSQTTTNSNFAADLKVSLLALLVAAFI</sequence>
<dbReference type="GeneID" id="73467228"/>
<evidence type="ECO:0000313" key="3">
    <source>
        <dbReference type="EMBL" id="KAG7665997.1"/>
    </source>
</evidence>
<organism evidence="3 4">
    <name type="scientific">[Candida] subhashii</name>
    <dbReference type="NCBI Taxonomy" id="561895"/>
    <lineage>
        <taxon>Eukaryota</taxon>
        <taxon>Fungi</taxon>
        <taxon>Dikarya</taxon>
        <taxon>Ascomycota</taxon>
        <taxon>Saccharomycotina</taxon>
        <taxon>Pichiomycetes</taxon>
        <taxon>Debaryomycetaceae</taxon>
        <taxon>Spathaspora</taxon>
    </lineage>
</organism>
<feature type="signal peptide" evidence="2">
    <location>
        <begin position="1"/>
        <end position="17"/>
    </location>
</feature>
<dbReference type="Proteomes" id="UP000694255">
    <property type="component" value="Unassembled WGS sequence"/>
</dbReference>
<evidence type="ECO:0008006" key="5">
    <source>
        <dbReference type="Google" id="ProtNLM"/>
    </source>
</evidence>